<name>M1WC43_CLAP2</name>
<dbReference type="Proteomes" id="UP000016801">
    <property type="component" value="Unassembled WGS sequence"/>
</dbReference>
<comment type="caution">
    <text evidence="1">The sequence shown here is derived from an EMBL/GenBank/DDBJ whole genome shotgun (WGS) entry which is preliminary data.</text>
</comment>
<proteinExistence type="predicted"/>
<protein>
    <submittedName>
        <fullName evidence="1">Uncharacterized protein</fullName>
    </submittedName>
</protein>
<gene>
    <name evidence="1" type="ORF">CPUR_05286</name>
</gene>
<reference evidence="1 2" key="1">
    <citation type="journal article" date="2013" name="PLoS Genet.">
        <title>Plant-symbiotic fungi as chemical engineers: Multi-genome analysis of the Clavicipitaceae reveals dynamics of alkaloid loci.</title>
        <authorList>
            <person name="Schardl C.L."/>
            <person name="Young C.A."/>
            <person name="Hesse U."/>
            <person name="Amyotte S.G."/>
            <person name="Andreeva K."/>
            <person name="Calie P.J."/>
            <person name="Fleetwood D.J."/>
            <person name="Haws D.C."/>
            <person name="Moore N."/>
            <person name="Oeser B."/>
            <person name="Panaccione D.G."/>
            <person name="Schweri K.K."/>
            <person name="Voisey C.R."/>
            <person name="Farman M.L."/>
            <person name="Jaromczyk J.W."/>
            <person name="Roe B.A."/>
            <person name="O'Sullivan D.M."/>
            <person name="Scott B."/>
            <person name="Tudzynski P."/>
            <person name="An Z."/>
            <person name="Arnaoudova E.G."/>
            <person name="Bullock C.T."/>
            <person name="Charlton N.D."/>
            <person name="Chen L."/>
            <person name="Cox M."/>
            <person name="Dinkins R.D."/>
            <person name="Florea S."/>
            <person name="Glenn A.E."/>
            <person name="Gordon A."/>
            <person name="Gueldener U."/>
            <person name="Harris D.R."/>
            <person name="Hollin W."/>
            <person name="Jaromczyk J."/>
            <person name="Johnson R.D."/>
            <person name="Khan A.K."/>
            <person name="Leistner E."/>
            <person name="Leuchtmann A."/>
            <person name="Li C."/>
            <person name="Liu J."/>
            <person name="Liu J."/>
            <person name="Liu M."/>
            <person name="Mace W."/>
            <person name="Machado C."/>
            <person name="Nagabhyru P."/>
            <person name="Pan J."/>
            <person name="Schmid J."/>
            <person name="Sugawara K."/>
            <person name="Steiner U."/>
            <person name="Takach J.E."/>
            <person name="Tanaka E."/>
            <person name="Webb J.S."/>
            <person name="Wilson E.V."/>
            <person name="Wiseman J.L."/>
            <person name="Yoshida R."/>
            <person name="Zeng Z."/>
        </authorList>
    </citation>
    <scope>NUCLEOTIDE SEQUENCE [LARGE SCALE GENOMIC DNA]</scope>
    <source>
        <strain evidence="1 2">20.1</strain>
    </source>
</reference>
<dbReference type="HOGENOM" id="CLU_3425068_0_0_1"/>
<evidence type="ECO:0000313" key="2">
    <source>
        <dbReference type="Proteomes" id="UP000016801"/>
    </source>
</evidence>
<organism evidence="1 2">
    <name type="scientific">Claviceps purpurea (strain 20.1)</name>
    <name type="common">Ergot fungus</name>
    <name type="synonym">Sphacelia segetum</name>
    <dbReference type="NCBI Taxonomy" id="1111077"/>
    <lineage>
        <taxon>Eukaryota</taxon>
        <taxon>Fungi</taxon>
        <taxon>Dikarya</taxon>
        <taxon>Ascomycota</taxon>
        <taxon>Pezizomycotina</taxon>
        <taxon>Sordariomycetes</taxon>
        <taxon>Hypocreomycetidae</taxon>
        <taxon>Hypocreales</taxon>
        <taxon>Clavicipitaceae</taxon>
        <taxon>Claviceps</taxon>
    </lineage>
</organism>
<evidence type="ECO:0000313" key="1">
    <source>
        <dbReference type="EMBL" id="CCE31433.1"/>
    </source>
</evidence>
<dbReference type="EMBL" id="CAGA01000031">
    <property type="protein sequence ID" value="CCE31433.1"/>
    <property type="molecule type" value="Genomic_DNA"/>
</dbReference>
<dbReference type="AlphaFoldDB" id="M1WC43"/>
<sequence>MVRAFENQKVVWGCGTSSVILA</sequence>
<accession>M1WC43</accession>
<dbReference type="VEuPathDB" id="FungiDB:CPUR_05286"/>
<keyword evidence="2" id="KW-1185">Reference proteome</keyword>